<organism evidence="2 3">
    <name type="scientific">Rhodoblastus acidophilus</name>
    <name type="common">Rhodopseudomonas acidophila</name>
    <dbReference type="NCBI Taxonomy" id="1074"/>
    <lineage>
        <taxon>Bacteria</taxon>
        <taxon>Pseudomonadati</taxon>
        <taxon>Pseudomonadota</taxon>
        <taxon>Alphaproteobacteria</taxon>
        <taxon>Hyphomicrobiales</taxon>
        <taxon>Rhodoblastaceae</taxon>
        <taxon>Rhodoblastus</taxon>
    </lineage>
</organism>
<dbReference type="OrthoDB" id="8245037at2"/>
<dbReference type="EMBL" id="WNKS01000027">
    <property type="protein sequence ID" value="MTV33151.1"/>
    <property type="molecule type" value="Genomic_DNA"/>
</dbReference>
<protein>
    <recommendedName>
        <fullName evidence="4">Cysteine rich repeat-containing protein</fullName>
    </recommendedName>
</protein>
<dbReference type="InterPro" id="IPR001893">
    <property type="entry name" value="Cys-rich_GLG1_repeat"/>
</dbReference>
<dbReference type="RefSeq" id="WP_155447831.1">
    <property type="nucleotide sequence ID" value="NZ_JAOQNR010000025.1"/>
</dbReference>
<dbReference type="AlphaFoldDB" id="A0A6N8DVH4"/>
<sequence>MKALALAAWTSTALALTTPAFADYRGTAQAQQACTPDVFRLCSQFIPDSGQITACLARQKASLSPGCHQVFGGARRRGHGQRFANG</sequence>
<feature type="signal peptide" evidence="1">
    <location>
        <begin position="1"/>
        <end position="22"/>
    </location>
</feature>
<dbReference type="Proteomes" id="UP000439113">
    <property type="component" value="Unassembled WGS sequence"/>
</dbReference>
<dbReference type="GO" id="GO:0016020">
    <property type="term" value="C:membrane"/>
    <property type="evidence" value="ECO:0007669"/>
    <property type="project" value="InterPro"/>
</dbReference>
<reference evidence="2 3" key="1">
    <citation type="submission" date="2019-11" db="EMBL/GenBank/DDBJ databases">
        <title>Whole-genome sequence of a Rhodoblastus acidophilus DSM 142.</title>
        <authorList>
            <person name="Kyndt J.A."/>
            <person name="Meyer T.E."/>
        </authorList>
    </citation>
    <scope>NUCLEOTIDE SEQUENCE [LARGE SCALE GENOMIC DNA]</scope>
    <source>
        <strain evidence="2 3">DSM 142</strain>
    </source>
</reference>
<name>A0A6N8DVH4_RHOAC</name>
<evidence type="ECO:0000313" key="2">
    <source>
        <dbReference type="EMBL" id="MTV33151.1"/>
    </source>
</evidence>
<proteinExistence type="predicted"/>
<evidence type="ECO:0000256" key="1">
    <source>
        <dbReference type="SAM" id="SignalP"/>
    </source>
</evidence>
<accession>A0A6N8DVH4</accession>
<feature type="chain" id="PRO_5026750655" description="Cysteine rich repeat-containing protein" evidence="1">
    <location>
        <begin position="23"/>
        <end position="86"/>
    </location>
</feature>
<evidence type="ECO:0008006" key="4">
    <source>
        <dbReference type="Google" id="ProtNLM"/>
    </source>
</evidence>
<keyword evidence="1" id="KW-0732">Signal</keyword>
<dbReference type="Pfam" id="PF00839">
    <property type="entry name" value="Cys_rich_FGFR"/>
    <property type="match status" value="1"/>
</dbReference>
<gene>
    <name evidence="2" type="ORF">GJ654_19390</name>
</gene>
<comment type="caution">
    <text evidence="2">The sequence shown here is derived from an EMBL/GenBank/DDBJ whole genome shotgun (WGS) entry which is preliminary data.</text>
</comment>
<evidence type="ECO:0000313" key="3">
    <source>
        <dbReference type="Proteomes" id="UP000439113"/>
    </source>
</evidence>